<dbReference type="AlphaFoldDB" id="A0A841ZX39"/>
<name>A0A841ZX39_9LIST</name>
<comment type="similarity">
    <text evidence="1 5">Belongs to the metallo-dependent hydrolases superfamily. CpsB/CapC family.</text>
</comment>
<proteinExistence type="inferred from homology"/>
<dbReference type="Proteomes" id="UP000586951">
    <property type="component" value="Unassembled WGS sequence"/>
</dbReference>
<dbReference type="Pfam" id="PF19567">
    <property type="entry name" value="CpsB_CapC"/>
    <property type="match status" value="1"/>
</dbReference>
<dbReference type="Gene3D" id="3.20.20.140">
    <property type="entry name" value="Metal-dependent hydrolases"/>
    <property type="match status" value="1"/>
</dbReference>
<dbReference type="EC" id="3.1.3.48" evidence="5"/>
<dbReference type="PIRSF" id="PIRSF016557">
    <property type="entry name" value="Caps_synth_CpsB"/>
    <property type="match status" value="1"/>
</dbReference>
<reference evidence="6 7" key="1">
    <citation type="submission" date="2020-03" db="EMBL/GenBank/DDBJ databases">
        <title>Soil Listeria distribution.</title>
        <authorList>
            <person name="Liao J."/>
            <person name="Wiedmann M."/>
        </authorList>
    </citation>
    <scope>NUCLEOTIDE SEQUENCE [LARGE SCALE GENOMIC DNA]</scope>
    <source>
        <strain evidence="6 7">FSL L7-1427</strain>
    </source>
</reference>
<dbReference type="GO" id="GO:0004725">
    <property type="term" value="F:protein tyrosine phosphatase activity"/>
    <property type="evidence" value="ECO:0007669"/>
    <property type="project" value="UniProtKB-UniRule"/>
</dbReference>
<keyword evidence="2 5" id="KW-0378">Hydrolase</keyword>
<gene>
    <name evidence="6" type="ORF">HB907_14380</name>
</gene>
<dbReference type="GO" id="GO:0030145">
    <property type="term" value="F:manganese ion binding"/>
    <property type="evidence" value="ECO:0007669"/>
    <property type="project" value="UniProtKB-UniRule"/>
</dbReference>
<keyword evidence="3 5" id="KW-0904">Protein phosphatase</keyword>
<organism evidence="6 7">
    <name type="scientific">Listeria booriae</name>
    <dbReference type="NCBI Taxonomy" id="1552123"/>
    <lineage>
        <taxon>Bacteria</taxon>
        <taxon>Bacillati</taxon>
        <taxon>Bacillota</taxon>
        <taxon>Bacilli</taxon>
        <taxon>Bacillales</taxon>
        <taxon>Listeriaceae</taxon>
        <taxon>Listeria</taxon>
    </lineage>
</organism>
<evidence type="ECO:0000256" key="3">
    <source>
        <dbReference type="ARBA" id="ARBA00022912"/>
    </source>
</evidence>
<evidence type="ECO:0000313" key="6">
    <source>
        <dbReference type="EMBL" id="MBC1566588.1"/>
    </source>
</evidence>
<evidence type="ECO:0000313" key="7">
    <source>
        <dbReference type="Proteomes" id="UP000586951"/>
    </source>
</evidence>
<protein>
    <recommendedName>
        <fullName evidence="5">Tyrosine-protein phosphatase</fullName>
        <ecNumber evidence="5">3.1.3.48</ecNumber>
    </recommendedName>
</protein>
<comment type="caution">
    <text evidence="6">The sequence shown here is derived from an EMBL/GenBank/DDBJ whole genome shotgun (WGS) entry which is preliminary data.</text>
</comment>
<comment type="catalytic activity">
    <reaction evidence="4 5">
        <text>O-phospho-L-tyrosyl-[protein] + H2O = L-tyrosyl-[protein] + phosphate</text>
        <dbReference type="Rhea" id="RHEA:10684"/>
        <dbReference type="Rhea" id="RHEA-COMP:10136"/>
        <dbReference type="Rhea" id="RHEA-COMP:20101"/>
        <dbReference type="ChEBI" id="CHEBI:15377"/>
        <dbReference type="ChEBI" id="CHEBI:43474"/>
        <dbReference type="ChEBI" id="CHEBI:46858"/>
        <dbReference type="ChEBI" id="CHEBI:61978"/>
        <dbReference type="EC" id="3.1.3.48"/>
    </reaction>
</comment>
<dbReference type="RefSeq" id="WP_185418689.1">
    <property type="nucleotide sequence ID" value="NZ_JAARRU010000005.1"/>
</dbReference>
<dbReference type="PANTHER" id="PTHR39181:SF1">
    <property type="entry name" value="TYROSINE-PROTEIN PHOSPHATASE YWQE"/>
    <property type="match status" value="1"/>
</dbReference>
<dbReference type="EMBL" id="JAARRU010000005">
    <property type="protein sequence ID" value="MBC1566588.1"/>
    <property type="molecule type" value="Genomic_DNA"/>
</dbReference>
<evidence type="ECO:0000256" key="5">
    <source>
        <dbReference type="PIRNR" id="PIRNR016557"/>
    </source>
</evidence>
<evidence type="ECO:0000256" key="1">
    <source>
        <dbReference type="ARBA" id="ARBA00005750"/>
    </source>
</evidence>
<dbReference type="PANTHER" id="PTHR39181">
    <property type="entry name" value="TYROSINE-PROTEIN PHOSPHATASE YWQE"/>
    <property type="match status" value="1"/>
</dbReference>
<sequence>MQLIDTNNHLLPGYKTGAKVMRDSIRMSSQLVENGVQKVIATPFSLGEDNWETIKTSVALLQEELYKYDIPLTILPGRELHVTRAWLTNWQEDIILRESPHTLFFIESQDDLPALENVFFQMNVSRQKPILVQPERINFFQKDEKKLQNMLLHGAYIQLHAGSLLGDFGWKTKRFAWRLLESGDVFVIASGAIDATKKSCQLKEAYQVIAKRIGPEFVNTLQANAWSLGNKEVSSSLSQIEIKKGEEGTQ</sequence>
<accession>A0A841ZX39</accession>
<dbReference type="InterPro" id="IPR016667">
    <property type="entry name" value="Caps_polysacc_synth_CpsB/CapC"/>
</dbReference>
<evidence type="ECO:0000256" key="2">
    <source>
        <dbReference type="ARBA" id="ARBA00022801"/>
    </source>
</evidence>
<evidence type="ECO:0000256" key="4">
    <source>
        <dbReference type="ARBA" id="ARBA00051722"/>
    </source>
</evidence>